<dbReference type="PANTHER" id="PTHR31569:SF4">
    <property type="entry name" value="SWIM-TYPE DOMAIN-CONTAINING PROTEIN"/>
    <property type="match status" value="1"/>
</dbReference>
<evidence type="ECO:0000313" key="2">
    <source>
        <dbReference type="Proteomes" id="UP000709295"/>
    </source>
</evidence>
<sequence>KSPDPDVLNFVDTLIQAGGKPKKIIKYLKETTGKRVILRDGHNLVQRLRAKRRGSGSVEDRLEAVLRKFSANRDFTASIFVDDSKKTQTITLQTRQMIRVFEAFLRVGICHFHLKKYLRTEMFKPGFGGRVAVGVDRVEDAVDMMVKAKDETEYDRGLRYMFYLLDGYDENGLVDTTADNKISKTQSTKELKQFAKEPKQLVTASKVLVKHPNKVKK</sequence>
<accession>A0A8J5LY47</accession>
<dbReference type="InterPro" id="IPR052579">
    <property type="entry name" value="Zinc_finger_SWIM"/>
</dbReference>
<protein>
    <submittedName>
        <fullName evidence="1">Uncharacterized protein</fullName>
    </submittedName>
</protein>
<dbReference type="PANTHER" id="PTHR31569">
    <property type="entry name" value="SWIM-TYPE DOMAIN-CONTAINING PROTEIN"/>
    <property type="match status" value="1"/>
</dbReference>
<comment type="caution">
    <text evidence="1">The sequence shown here is derived from an EMBL/GenBank/DDBJ whole genome shotgun (WGS) entry which is preliminary data.</text>
</comment>
<feature type="non-terminal residue" evidence="1">
    <location>
        <position position="1"/>
    </location>
</feature>
<evidence type="ECO:0000313" key="1">
    <source>
        <dbReference type="EMBL" id="KAG6942432.1"/>
    </source>
</evidence>
<dbReference type="EMBL" id="JAENGY010003106">
    <property type="protein sequence ID" value="KAG6942432.1"/>
    <property type="molecule type" value="Genomic_DNA"/>
</dbReference>
<reference evidence="1" key="1">
    <citation type="submission" date="2021-01" db="EMBL/GenBank/DDBJ databases">
        <title>Phytophthora aleatoria, a newly-described species from Pinus radiata is distinct from Phytophthora cactorum isolates based on comparative genomics.</title>
        <authorList>
            <person name="Mcdougal R."/>
            <person name="Panda P."/>
            <person name="Williams N."/>
            <person name="Studholme D.J."/>
        </authorList>
    </citation>
    <scope>NUCLEOTIDE SEQUENCE</scope>
    <source>
        <strain evidence="1">NZFS 4037</strain>
    </source>
</reference>
<gene>
    <name evidence="1" type="ORF">JG688_00018121</name>
</gene>
<proteinExistence type="predicted"/>
<organism evidence="1 2">
    <name type="scientific">Phytophthora aleatoria</name>
    <dbReference type="NCBI Taxonomy" id="2496075"/>
    <lineage>
        <taxon>Eukaryota</taxon>
        <taxon>Sar</taxon>
        <taxon>Stramenopiles</taxon>
        <taxon>Oomycota</taxon>
        <taxon>Peronosporomycetes</taxon>
        <taxon>Peronosporales</taxon>
        <taxon>Peronosporaceae</taxon>
        <taxon>Phytophthora</taxon>
    </lineage>
</organism>
<dbReference type="AlphaFoldDB" id="A0A8J5LY47"/>
<keyword evidence="2" id="KW-1185">Reference proteome</keyword>
<dbReference type="Proteomes" id="UP000709295">
    <property type="component" value="Unassembled WGS sequence"/>
</dbReference>
<name>A0A8J5LY47_9STRA</name>